<keyword evidence="4" id="KW-1003">Cell membrane</keyword>
<evidence type="ECO:0000259" key="10">
    <source>
        <dbReference type="PROSITE" id="PS51202"/>
    </source>
</evidence>
<feature type="transmembrane region" description="Helical" evidence="9">
    <location>
        <begin position="227"/>
        <end position="255"/>
    </location>
</feature>
<feature type="transmembrane region" description="Helical" evidence="9">
    <location>
        <begin position="92"/>
        <end position="113"/>
    </location>
</feature>
<dbReference type="Gene3D" id="1.20.1530.20">
    <property type="match status" value="1"/>
</dbReference>
<keyword evidence="3" id="KW-0050">Antiport</keyword>
<dbReference type="NCBIfam" id="NF003715">
    <property type="entry name" value="PRK05326.1-2"/>
    <property type="match status" value="1"/>
</dbReference>
<dbReference type="NCBIfam" id="NF003716">
    <property type="entry name" value="PRK05326.1-3"/>
    <property type="match status" value="1"/>
</dbReference>
<gene>
    <name evidence="11" type="ORF">ACFQO8_00780</name>
</gene>
<evidence type="ECO:0000313" key="12">
    <source>
        <dbReference type="Proteomes" id="UP001596439"/>
    </source>
</evidence>
<feature type="transmembrane region" description="Helical" evidence="9">
    <location>
        <begin position="32"/>
        <end position="56"/>
    </location>
</feature>
<dbReference type="Proteomes" id="UP001596439">
    <property type="component" value="Unassembled WGS sequence"/>
</dbReference>
<evidence type="ECO:0000256" key="4">
    <source>
        <dbReference type="ARBA" id="ARBA00022475"/>
    </source>
</evidence>
<evidence type="ECO:0000256" key="2">
    <source>
        <dbReference type="ARBA" id="ARBA00022448"/>
    </source>
</evidence>
<dbReference type="PANTHER" id="PTHR32507:SF7">
    <property type="entry name" value="K(+)_H(+) ANTIPORTER NHAP2"/>
    <property type="match status" value="1"/>
</dbReference>
<keyword evidence="12" id="KW-1185">Reference proteome</keyword>
<keyword evidence="6 9" id="KW-1133">Transmembrane helix</keyword>
<dbReference type="PANTHER" id="PTHR32507">
    <property type="entry name" value="NA(+)/H(+) ANTIPORTER 1"/>
    <property type="match status" value="1"/>
</dbReference>
<dbReference type="RefSeq" id="WP_214786089.1">
    <property type="nucleotide sequence ID" value="NZ_JANIEL010000003.1"/>
</dbReference>
<keyword evidence="7" id="KW-0406">Ion transport</keyword>
<dbReference type="Pfam" id="PF02080">
    <property type="entry name" value="TrkA_C"/>
    <property type="match status" value="1"/>
</dbReference>
<feature type="transmembrane region" description="Helical" evidence="9">
    <location>
        <begin position="62"/>
        <end position="80"/>
    </location>
</feature>
<dbReference type="InterPro" id="IPR006153">
    <property type="entry name" value="Cation/H_exchanger_TM"/>
</dbReference>
<evidence type="ECO:0000313" key="11">
    <source>
        <dbReference type="EMBL" id="MFC7388653.1"/>
    </source>
</evidence>
<evidence type="ECO:0000256" key="9">
    <source>
        <dbReference type="SAM" id="Phobius"/>
    </source>
</evidence>
<feature type="transmembrane region" description="Helical" evidence="9">
    <location>
        <begin position="185"/>
        <end position="206"/>
    </location>
</feature>
<feature type="transmembrane region" description="Helical" evidence="9">
    <location>
        <begin position="306"/>
        <end position="326"/>
    </location>
</feature>
<dbReference type="InterPro" id="IPR038770">
    <property type="entry name" value="Na+/solute_symporter_sf"/>
</dbReference>
<reference evidence="12" key="1">
    <citation type="journal article" date="2019" name="Int. J. Syst. Evol. Microbiol.">
        <title>The Global Catalogue of Microorganisms (GCM) 10K type strain sequencing project: providing services to taxonomists for standard genome sequencing and annotation.</title>
        <authorList>
            <consortium name="The Broad Institute Genomics Platform"/>
            <consortium name="The Broad Institute Genome Sequencing Center for Infectious Disease"/>
            <person name="Wu L."/>
            <person name="Ma J."/>
        </authorList>
    </citation>
    <scope>NUCLEOTIDE SEQUENCE [LARGE SCALE GENOMIC DNA]</scope>
    <source>
        <strain evidence="12">CCUG 55590</strain>
    </source>
</reference>
<protein>
    <submittedName>
        <fullName evidence="11">Potassium/proton antiporter</fullName>
    </submittedName>
</protein>
<name>A0ABW2PH86_9BACL</name>
<comment type="subcellular location">
    <subcellularLocation>
        <location evidence="1">Cell membrane</location>
        <topology evidence="1">Multi-pass membrane protein</topology>
    </subcellularLocation>
</comment>
<sequence length="496" mass="53650">MPVPVLSTDVLILLFGLLLVSGVMATRISTRFGLPALILFMGIGMIMGSDITGLIFFDDSNLAQLIGVAALIVILFEGGLQTKWSSMRNVLVPAASLATFGVLITTSVVAVAVRFVFGFDWIESFLFGAIIGSTDAAAVFAAFKGKNISPKVGATLEAESGTNDPMAMFLTILALDFMMKPDTTIWDGIWMFVLQIVVGALIGFILGQLSRLMLNHLRLESSGLHAVLMISMAFLTYGVTAYLLGSGLLAVYIAAMIVGNADTAHEVTIVQFSEALAWIMQIIMFVILGLLVFPRQLIEPDLIWKGLLISFVLMFLARPIAVYLSTLGMAFTRKEKLFISWAGLKGAVPIVLATFPLIAGIEDSQLLFNAVFFVVVTSALIQGTTLTPLAEKLGLLGPDKIRSPYTIALVSSKQSQHKLVPYVVTESSSMIGKTLADITLPPNTVVNAIVRNEYLIPPNGQTSIEEGDLLYVLASMYRHDQLDQKFGEDGLDRVEL</sequence>
<evidence type="ECO:0000256" key="6">
    <source>
        <dbReference type="ARBA" id="ARBA00022989"/>
    </source>
</evidence>
<dbReference type="InterPro" id="IPR006037">
    <property type="entry name" value="RCK_C"/>
</dbReference>
<accession>A0ABW2PH86</accession>
<feature type="transmembrane region" description="Helical" evidence="9">
    <location>
        <begin position="125"/>
        <end position="143"/>
    </location>
</feature>
<feature type="transmembrane region" description="Helical" evidence="9">
    <location>
        <begin position="6"/>
        <end position="25"/>
    </location>
</feature>
<organism evidence="11 12">
    <name type="scientific">Exiguobacterium aestuarii</name>
    <dbReference type="NCBI Taxonomy" id="273527"/>
    <lineage>
        <taxon>Bacteria</taxon>
        <taxon>Bacillati</taxon>
        <taxon>Bacillota</taxon>
        <taxon>Bacilli</taxon>
        <taxon>Bacillales</taxon>
        <taxon>Bacillales Family XII. Incertae Sedis</taxon>
        <taxon>Exiguobacterium</taxon>
    </lineage>
</organism>
<dbReference type="EMBL" id="JBHTCE010000001">
    <property type="protein sequence ID" value="MFC7388653.1"/>
    <property type="molecule type" value="Genomic_DNA"/>
</dbReference>
<evidence type="ECO:0000256" key="7">
    <source>
        <dbReference type="ARBA" id="ARBA00023065"/>
    </source>
</evidence>
<dbReference type="SUPFAM" id="SSF116726">
    <property type="entry name" value="TrkA C-terminal domain-like"/>
    <property type="match status" value="1"/>
</dbReference>
<keyword evidence="8 9" id="KW-0472">Membrane</keyword>
<evidence type="ECO:0000256" key="3">
    <source>
        <dbReference type="ARBA" id="ARBA00022449"/>
    </source>
</evidence>
<evidence type="ECO:0000256" key="1">
    <source>
        <dbReference type="ARBA" id="ARBA00004651"/>
    </source>
</evidence>
<dbReference type="Gene3D" id="3.30.70.1450">
    <property type="entry name" value="Regulator of K+ conductance, C-terminal domain"/>
    <property type="match status" value="1"/>
</dbReference>
<keyword evidence="5 9" id="KW-0812">Transmembrane</keyword>
<evidence type="ECO:0000256" key="8">
    <source>
        <dbReference type="ARBA" id="ARBA00023136"/>
    </source>
</evidence>
<dbReference type="PROSITE" id="PS51202">
    <property type="entry name" value="RCK_C"/>
    <property type="match status" value="1"/>
</dbReference>
<evidence type="ECO:0000256" key="5">
    <source>
        <dbReference type="ARBA" id="ARBA00022692"/>
    </source>
</evidence>
<dbReference type="Pfam" id="PF00999">
    <property type="entry name" value="Na_H_Exchanger"/>
    <property type="match status" value="1"/>
</dbReference>
<comment type="caution">
    <text evidence="11">The sequence shown here is derived from an EMBL/GenBank/DDBJ whole genome shotgun (WGS) entry which is preliminary data.</text>
</comment>
<keyword evidence="2" id="KW-0813">Transport</keyword>
<proteinExistence type="predicted"/>
<dbReference type="InterPro" id="IPR036721">
    <property type="entry name" value="RCK_C_sf"/>
</dbReference>
<feature type="transmembrane region" description="Helical" evidence="9">
    <location>
        <begin position="275"/>
        <end position="294"/>
    </location>
</feature>
<feature type="transmembrane region" description="Helical" evidence="9">
    <location>
        <begin position="338"/>
        <end position="359"/>
    </location>
</feature>
<feature type="domain" description="RCK C-terminal" evidence="10">
    <location>
        <begin position="407"/>
        <end position="488"/>
    </location>
</feature>